<dbReference type="OrthoDB" id="886515at2"/>
<protein>
    <submittedName>
        <fullName evidence="2">Uncharacterized protein</fullName>
    </submittedName>
</protein>
<evidence type="ECO:0000313" key="2">
    <source>
        <dbReference type="EMBL" id="SHL31674.1"/>
    </source>
</evidence>
<proteinExistence type="predicted"/>
<reference evidence="3" key="1">
    <citation type="submission" date="2016-11" db="EMBL/GenBank/DDBJ databases">
        <authorList>
            <person name="Varghese N."/>
            <person name="Submissions S."/>
        </authorList>
    </citation>
    <scope>NUCLEOTIDE SEQUENCE [LARGE SCALE GENOMIC DNA]</scope>
    <source>
        <strain evidence="3">DSM 18569</strain>
    </source>
</reference>
<name>A0A1M6ZMP2_9BACT</name>
<evidence type="ECO:0000313" key="3">
    <source>
        <dbReference type="Proteomes" id="UP000183947"/>
    </source>
</evidence>
<dbReference type="AlphaFoldDB" id="A0A1M6ZMP2"/>
<keyword evidence="3" id="KW-1185">Reference proteome</keyword>
<dbReference type="STRING" id="1121959.SAMN02746009_02520"/>
<gene>
    <name evidence="2" type="ORF">SAMN02746009_02520</name>
</gene>
<dbReference type="Proteomes" id="UP000183947">
    <property type="component" value="Unassembled WGS sequence"/>
</dbReference>
<sequence length="91" mass="9890">MSSSPDTPVHPLLRVVLERVLRTECLVLESLRLQTQGGYNGLPGGGDEQRLKAAEQRAYQRAETLLTQLLTATAVPSTSPEPLPASSHDLR</sequence>
<organism evidence="2 3">
    <name type="scientific">Hymenobacter psychrotolerans DSM 18569</name>
    <dbReference type="NCBI Taxonomy" id="1121959"/>
    <lineage>
        <taxon>Bacteria</taxon>
        <taxon>Pseudomonadati</taxon>
        <taxon>Bacteroidota</taxon>
        <taxon>Cytophagia</taxon>
        <taxon>Cytophagales</taxon>
        <taxon>Hymenobacteraceae</taxon>
        <taxon>Hymenobacter</taxon>
    </lineage>
</organism>
<dbReference type="EMBL" id="FRAS01000013">
    <property type="protein sequence ID" value="SHL31674.1"/>
    <property type="molecule type" value="Genomic_DNA"/>
</dbReference>
<dbReference type="RefSeq" id="WP_125433150.1">
    <property type="nucleotide sequence ID" value="NZ_FRAS01000013.1"/>
</dbReference>
<accession>A0A1M6ZMP2</accession>
<feature type="region of interest" description="Disordered" evidence="1">
    <location>
        <begin position="72"/>
        <end position="91"/>
    </location>
</feature>
<evidence type="ECO:0000256" key="1">
    <source>
        <dbReference type="SAM" id="MobiDB-lite"/>
    </source>
</evidence>